<keyword evidence="3 13" id="KW-0255">Endonuclease</keyword>
<keyword evidence="10 13" id="KW-0238">DNA-binding</keyword>
<dbReference type="HAMAP" id="MF_01470">
    <property type="entry name" value="Cas1"/>
    <property type="match status" value="1"/>
</dbReference>
<evidence type="ECO:0000256" key="2">
    <source>
        <dbReference type="ARBA" id="ARBA00022723"/>
    </source>
</evidence>
<feature type="domain" description="DUF83" evidence="14">
    <location>
        <begin position="18"/>
        <end position="198"/>
    </location>
</feature>
<evidence type="ECO:0000256" key="10">
    <source>
        <dbReference type="ARBA" id="ARBA00023125"/>
    </source>
</evidence>
<evidence type="ECO:0000256" key="11">
    <source>
        <dbReference type="ARBA" id="ARBA00023211"/>
    </source>
</evidence>
<dbReference type="InterPro" id="IPR050646">
    <property type="entry name" value="Cas1"/>
</dbReference>
<evidence type="ECO:0000256" key="12">
    <source>
        <dbReference type="ARBA" id="ARBA00033996"/>
    </source>
</evidence>
<evidence type="ECO:0000256" key="7">
    <source>
        <dbReference type="ARBA" id="ARBA00023004"/>
    </source>
</evidence>
<dbReference type="HOGENOM" id="CLU_466793_0_0_2"/>
<dbReference type="AlphaFoldDB" id="A0A0E3LL93"/>
<dbReference type="Proteomes" id="UP000033038">
    <property type="component" value="Chromosome"/>
</dbReference>
<keyword evidence="8" id="KW-0411">Iron-sulfur</keyword>
<dbReference type="GO" id="GO:0004519">
    <property type="term" value="F:endonuclease activity"/>
    <property type="evidence" value="ECO:0007669"/>
    <property type="project" value="UniProtKB-UniRule"/>
</dbReference>
<keyword evidence="2 13" id="KW-0479">Metal-binding</keyword>
<dbReference type="EC" id="3.1.-.-" evidence="13"/>
<keyword evidence="6 13" id="KW-0460">Magnesium</keyword>
<dbReference type="NCBIfam" id="TIGR00372">
    <property type="entry name" value="cas4"/>
    <property type="match status" value="1"/>
</dbReference>
<comment type="catalytic activity">
    <reaction evidence="12">
        <text>exonucleolytic cleavage in the 5'- to 3'-direction to yield nucleoside 3'-phosphates.</text>
        <dbReference type="EC" id="3.1.12.1"/>
    </reaction>
</comment>
<dbReference type="CDD" id="cd09634">
    <property type="entry name" value="Cas1_I-II-III"/>
    <property type="match status" value="1"/>
</dbReference>
<name>A0A0E3LL93_METBA</name>
<evidence type="ECO:0000313" key="16">
    <source>
        <dbReference type="Proteomes" id="UP000033038"/>
    </source>
</evidence>
<keyword evidence="11 13" id="KW-0464">Manganese</keyword>
<reference evidence="15 16" key="1">
    <citation type="submission" date="2014-07" db="EMBL/GenBank/DDBJ databases">
        <title>Methanogenic archaea and the global carbon cycle.</title>
        <authorList>
            <person name="Henriksen J.R."/>
            <person name="Luke J."/>
            <person name="Reinhart S."/>
            <person name="Benedict M.N."/>
            <person name="Youngblut N.D."/>
            <person name="Metcalf M.E."/>
            <person name="Whitaker R.J."/>
            <person name="Metcalf W.W."/>
        </authorList>
    </citation>
    <scope>NUCLEOTIDE SEQUENCE [LARGE SCALE GENOMIC DNA]</scope>
    <source>
        <strain evidence="15 16">Wiesmoor</strain>
    </source>
</reference>
<evidence type="ECO:0000256" key="4">
    <source>
        <dbReference type="ARBA" id="ARBA00022801"/>
    </source>
</evidence>
<keyword evidence="7" id="KW-0408">Iron</keyword>
<keyword evidence="1 13" id="KW-0540">Nuclease</keyword>
<feature type="binding site" evidence="13">
    <location>
        <position position="375"/>
    </location>
    <ligand>
        <name>Mn(2+)</name>
        <dbReference type="ChEBI" id="CHEBI:29035"/>
    </ligand>
</feature>
<dbReference type="InterPro" id="IPR011604">
    <property type="entry name" value="PDDEXK-like_dom_sf"/>
</dbReference>
<comment type="similarity">
    <text evidence="13">Belongs to the CRISPR-associated endonuclease Cas1 family.</text>
</comment>
<feature type="binding site" evidence="13">
    <location>
        <position position="457"/>
    </location>
    <ligand>
        <name>Mn(2+)</name>
        <dbReference type="ChEBI" id="CHEBI:29035"/>
    </ligand>
</feature>
<keyword evidence="4 13" id="KW-0378">Hydrolase</keyword>
<evidence type="ECO:0000256" key="1">
    <source>
        <dbReference type="ARBA" id="ARBA00022722"/>
    </source>
</evidence>
<dbReference type="Pfam" id="PF01930">
    <property type="entry name" value="Cas_Cas4"/>
    <property type="match status" value="1"/>
</dbReference>
<dbReference type="InterPro" id="IPR042206">
    <property type="entry name" value="CRISPR-assoc_Cas1_C"/>
</dbReference>
<evidence type="ECO:0000313" key="15">
    <source>
        <dbReference type="EMBL" id="AKB50871.1"/>
    </source>
</evidence>
<dbReference type="GO" id="GO:0043571">
    <property type="term" value="P:maintenance of CRISPR repeat elements"/>
    <property type="evidence" value="ECO:0007669"/>
    <property type="project" value="UniProtKB-UniRule"/>
</dbReference>
<protein>
    <recommendedName>
        <fullName evidence="13">CRISPR-associated endonuclease Cas1</fullName>
        <ecNumber evidence="13">3.1.-.-</ecNumber>
    </recommendedName>
</protein>
<dbReference type="GO" id="GO:0004527">
    <property type="term" value="F:exonuclease activity"/>
    <property type="evidence" value="ECO:0007669"/>
    <property type="project" value="UniProtKB-KW"/>
</dbReference>
<dbReference type="Gene3D" id="3.100.10.20">
    <property type="entry name" value="CRISPR-associated endonuclease Cas1, N-terminal domain"/>
    <property type="match status" value="1"/>
</dbReference>
<dbReference type="PATRIC" id="fig|1434109.4.peg.2030"/>
<proteinExistence type="inferred from homology"/>
<dbReference type="Gene3D" id="1.20.120.920">
    <property type="entry name" value="CRISPR-associated endonuclease Cas1, C-terminal domain"/>
    <property type="match status" value="1"/>
</dbReference>
<dbReference type="RefSeq" id="WP_011308046.1">
    <property type="nucleotide sequence ID" value="NZ_CP009526.1"/>
</dbReference>
<evidence type="ECO:0000256" key="6">
    <source>
        <dbReference type="ARBA" id="ARBA00022842"/>
    </source>
</evidence>
<evidence type="ECO:0000256" key="8">
    <source>
        <dbReference type="ARBA" id="ARBA00023014"/>
    </source>
</evidence>
<dbReference type="InterPro" id="IPR013343">
    <property type="entry name" value="CRISPR-assoc_prot_Cas4"/>
</dbReference>
<keyword evidence="9 13" id="KW-0051">Antiviral defense</keyword>
<evidence type="ECO:0000256" key="3">
    <source>
        <dbReference type="ARBA" id="ARBA00022759"/>
    </source>
</evidence>
<dbReference type="PANTHER" id="PTHR34353">
    <property type="entry name" value="CRISPR-ASSOCIATED ENDONUCLEASE CAS1 1"/>
    <property type="match status" value="1"/>
</dbReference>
<evidence type="ECO:0000256" key="9">
    <source>
        <dbReference type="ARBA" id="ARBA00023118"/>
    </source>
</evidence>
<keyword evidence="5 15" id="KW-0269">Exonuclease</keyword>
<dbReference type="KEGG" id="mbw:MSBRW_1618"/>
<dbReference type="GO" id="GO:0003677">
    <property type="term" value="F:DNA binding"/>
    <property type="evidence" value="ECO:0007669"/>
    <property type="project" value="UniProtKB-KW"/>
</dbReference>
<gene>
    <name evidence="13" type="primary">cas1</name>
    <name evidence="15" type="ORF">MSBRW_1618</name>
</gene>
<accession>A0A0E3LL93</accession>
<comment type="function">
    <text evidence="13">CRISPR (clustered regularly interspaced short palindromic repeat), is an adaptive immune system that provides protection against mobile genetic elements (viruses, transposable elements and conjugative plasmids). CRISPR clusters contain spacers, sequences complementary to antecedent mobile elements, and target invading nucleic acids. CRISPR clusters are transcribed and processed into CRISPR RNA (crRNA). Acts as a dsDNA endonuclease. Involved in the integration of spacer DNA into the CRISPR cassette.</text>
</comment>
<feature type="binding site" evidence="13">
    <location>
        <position position="442"/>
    </location>
    <ligand>
        <name>Mn(2+)</name>
        <dbReference type="ChEBI" id="CHEBI:29035"/>
    </ligand>
</feature>
<dbReference type="EMBL" id="CP009526">
    <property type="protein sequence ID" value="AKB50871.1"/>
    <property type="molecule type" value="Genomic_DNA"/>
</dbReference>
<dbReference type="GO" id="GO:0051536">
    <property type="term" value="F:iron-sulfur cluster binding"/>
    <property type="evidence" value="ECO:0007669"/>
    <property type="project" value="UniProtKB-KW"/>
</dbReference>
<comment type="cofactor">
    <cofactor evidence="13">
        <name>Mg(2+)</name>
        <dbReference type="ChEBI" id="CHEBI:18420"/>
    </cofactor>
    <cofactor evidence="13">
        <name>Mn(2+)</name>
        <dbReference type="ChEBI" id="CHEBI:29035"/>
    </cofactor>
</comment>
<organism evidence="15 16">
    <name type="scientific">Methanosarcina barkeri str. Wiesmoor</name>
    <dbReference type="NCBI Taxonomy" id="1434109"/>
    <lineage>
        <taxon>Archaea</taxon>
        <taxon>Methanobacteriati</taxon>
        <taxon>Methanobacteriota</taxon>
        <taxon>Stenosarchaea group</taxon>
        <taxon>Methanomicrobia</taxon>
        <taxon>Methanosarcinales</taxon>
        <taxon>Methanosarcinaceae</taxon>
        <taxon>Methanosarcina</taxon>
    </lineage>
</organism>
<dbReference type="InterPro" id="IPR042211">
    <property type="entry name" value="CRISPR-assoc_Cas1_N"/>
</dbReference>
<evidence type="ECO:0000259" key="14">
    <source>
        <dbReference type="Pfam" id="PF01930"/>
    </source>
</evidence>
<evidence type="ECO:0000256" key="13">
    <source>
        <dbReference type="HAMAP-Rule" id="MF_01470"/>
    </source>
</evidence>
<dbReference type="Gene3D" id="3.90.320.10">
    <property type="match status" value="1"/>
</dbReference>
<dbReference type="InterPro" id="IPR022765">
    <property type="entry name" value="Dna2/Cas4_DUF83"/>
</dbReference>
<evidence type="ECO:0000256" key="5">
    <source>
        <dbReference type="ARBA" id="ARBA00022839"/>
    </source>
</evidence>
<sequence length="550" mass="62754">MDEPVARYEEPKLIPARMLNEFVYCPRLCYMEWVQGEFEHSEDTLEGKFVHRNVDQEKTKDLQGEEKKIHSTSVMLSGYETGVITRIDLLEESNGKAVPVEYKKGYVPDIPEKVYEPERIQLCAQGLVLKEKGFDCTEGVIYFVNSKKRVAVDFDEELIQKTKETILRFLETIGKKEIPAPLENSPKCSRCSLSGICLPDETNILKGSASQVRSLNVSKDDKKPVYVTGWGTSVHKKGDRLVIKKNDEELQSVPLRQISQLSIYGDAHISLPVLRSLIEMNVPVCYFSFGGWFYGLSHGVMSKNVDLRIHQYQTAFDSERSLAISRKMIAGKIKNCRTLLRRNDTEVSEKILSQLNSLEKKASNAKEIGQLLGIEGTAAQIYFSRFGNMLKQDLDCKFENRNKRPPTDPVNAVLSYLYGILTKEVFVTLFSVGFDPYMGFYHQPKYGKPALALDLMEEFRPLIADSVALTLFNNKTVTLEDFEITNFGVSLKDNTKKKIISGYERRINTEITHPIFGYKASYRRILEIQVRLLGRTVTKEIESYTPFCTR</sequence>
<dbReference type="GO" id="GO:0051607">
    <property type="term" value="P:defense response to virus"/>
    <property type="evidence" value="ECO:0007669"/>
    <property type="project" value="UniProtKB-UniRule"/>
</dbReference>
<dbReference type="Pfam" id="PF01867">
    <property type="entry name" value="Cas_Cas1"/>
    <property type="match status" value="1"/>
</dbReference>
<comment type="subunit">
    <text evidence="13">Homodimer, forms a heterotetramer with a Cas2 homodimer.</text>
</comment>
<dbReference type="NCBIfam" id="TIGR00287">
    <property type="entry name" value="cas1"/>
    <property type="match status" value="1"/>
</dbReference>
<dbReference type="PANTHER" id="PTHR34353:SF2">
    <property type="entry name" value="CRISPR-ASSOCIATED ENDONUCLEASE CAS1 1"/>
    <property type="match status" value="1"/>
</dbReference>
<dbReference type="InterPro" id="IPR002729">
    <property type="entry name" value="CRISPR-assoc_Cas1"/>
</dbReference>
<dbReference type="GO" id="GO:0046872">
    <property type="term" value="F:metal ion binding"/>
    <property type="evidence" value="ECO:0007669"/>
    <property type="project" value="UniProtKB-UniRule"/>
</dbReference>
<dbReference type="GeneID" id="24823104"/>